<dbReference type="STRING" id="282301.A0A267DGM5"/>
<keyword evidence="1" id="KW-0001">2Fe-2S</keyword>
<dbReference type="AlphaFoldDB" id="A0A267DGM5"/>
<dbReference type="EMBL" id="NIVC01004330">
    <property type="protein sequence ID" value="PAA47804.1"/>
    <property type="molecule type" value="Genomic_DNA"/>
</dbReference>
<keyword evidence="4" id="KW-0411">Iron-sulfur</keyword>
<dbReference type="Proteomes" id="UP000215902">
    <property type="component" value="Unassembled WGS sequence"/>
</dbReference>
<feature type="non-terminal residue" evidence="6">
    <location>
        <position position="1"/>
    </location>
</feature>
<keyword evidence="2" id="KW-0479">Metal-binding</keyword>
<dbReference type="InterPro" id="IPR017941">
    <property type="entry name" value="Rieske_2Fe-2S"/>
</dbReference>
<gene>
    <name evidence="6" type="ORF">BOX15_Mlig016112g3</name>
</gene>
<dbReference type="OrthoDB" id="426882at2759"/>
<keyword evidence="3" id="KW-0408">Iron</keyword>
<organism evidence="6 7">
    <name type="scientific">Macrostomum lignano</name>
    <dbReference type="NCBI Taxonomy" id="282301"/>
    <lineage>
        <taxon>Eukaryota</taxon>
        <taxon>Metazoa</taxon>
        <taxon>Spiralia</taxon>
        <taxon>Lophotrochozoa</taxon>
        <taxon>Platyhelminthes</taxon>
        <taxon>Rhabditophora</taxon>
        <taxon>Macrostomorpha</taxon>
        <taxon>Macrostomida</taxon>
        <taxon>Macrostomidae</taxon>
        <taxon>Macrostomum</taxon>
    </lineage>
</organism>
<evidence type="ECO:0000256" key="4">
    <source>
        <dbReference type="ARBA" id="ARBA00023014"/>
    </source>
</evidence>
<protein>
    <recommendedName>
        <fullName evidence="5">Rieske domain-containing protein</fullName>
    </recommendedName>
</protein>
<evidence type="ECO:0000259" key="5">
    <source>
        <dbReference type="PROSITE" id="PS51296"/>
    </source>
</evidence>
<evidence type="ECO:0000256" key="2">
    <source>
        <dbReference type="ARBA" id="ARBA00022723"/>
    </source>
</evidence>
<dbReference type="Pfam" id="PF22543">
    <property type="entry name" value="Rieske_4"/>
    <property type="match status" value="1"/>
</dbReference>
<evidence type="ECO:0000313" key="7">
    <source>
        <dbReference type="Proteomes" id="UP000215902"/>
    </source>
</evidence>
<keyword evidence="7" id="KW-1185">Reference proteome</keyword>
<dbReference type="PANTHER" id="PTHR21496">
    <property type="entry name" value="FERREDOXIN-RELATED"/>
    <property type="match status" value="1"/>
</dbReference>
<dbReference type="InterPro" id="IPR054716">
    <property type="entry name" value="Sol_Rieske_ferrdox_dom"/>
</dbReference>
<name>A0A267DGM5_9PLAT</name>
<dbReference type="GO" id="GO:0051537">
    <property type="term" value="F:2 iron, 2 sulfur cluster binding"/>
    <property type="evidence" value="ECO:0007669"/>
    <property type="project" value="UniProtKB-KW"/>
</dbReference>
<evidence type="ECO:0000256" key="3">
    <source>
        <dbReference type="ARBA" id="ARBA00023004"/>
    </source>
</evidence>
<dbReference type="InterPro" id="IPR036922">
    <property type="entry name" value="Rieske_2Fe-2S_sf"/>
</dbReference>
<proteinExistence type="predicted"/>
<evidence type="ECO:0000313" key="6">
    <source>
        <dbReference type="EMBL" id="PAA47804.1"/>
    </source>
</evidence>
<comment type="caution">
    <text evidence="6">The sequence shown here is derived from an EMBL/GenBank/DDBJ whole genome shotgun (WGS) entry which is preliminary data.</text>
</comment>
<dbReference type="GO" id="GO:0046872">
    <property type="term" value="F:metal ion binding"/>
    <property type="evidence" value="ECO:0007669"/>
    <property type="project" value="UniProtKB-KW"/>
</dbReference>
<dbReference type="PANTHER" id="PTHR21496:SF19">
    <property type="entry name" value="SI:CH211-212D10.2"/>
    <property type="match status" value="1"/>
</dbReference>
<accession>A0A267DGM5</accession>
<reference evidence="6 7" key="1">
    <citation type="submission" date="2017-06" db="EMBL/GenBank/DDBJ databases">
        <title>A platform for efficient transgenesis in Macrostomum lignano, a flatworm model organism for stem cell research.</title>
        <authorList>
            <person name="Berezikov E."/>
        </authorList>
    </citation>
    <scope>NUCLEOTIDE SEQUENCE [LARGE SCALE GENOMIC DNA]</scope>
    <source>
        <strain evidence="6">DV1</strain>
        <tissue evidence="6">Whole organism</tissue>
    </source>
</reference>
<evidence type="ECO:0000256" key="1">
    <source>
        <dbReference type="ARBA" id="ARBA00022714"/>
    </source>
</evidence>
<dbReference type="SUPFAM" id="SSF50022">
    <property type="entry name" value="ISP domain"/>
    <property type="match status" value="1"/>
</dbReference>
<dbReference type="Gene3D" id="2.102.10.10">
    <property type="entry name" value="Rieske [2Fe-2S] iron-sulphur domain"/>
    <property type="match status" value="1"/>
</dbReference>
<dbReference type="PROSITE" id="PS51296">
    <property type="entry name" value="RIESKE"/>
    <property type="match status" value="1"/>
</dbReference>
<feature type="domain" description="Rieske" evidence="5">
    <location>
        <begin position="10"/>
        <end position="109"/>
    </location>
</feature>
<sequence length="120" mass="13720">NPSRRMDSGWQQVGMVSDLAKVRCRRLFTERREDSIVLVHLRGQFFAMNAWCPHQGGPLFRGDMEDVNGQHCLVCPLHRYAFSLSDGTASCGLRQSTFECKEEAGQLYIRCPFRLSLQPL</sequence>